<feature type="region of interest" description="Disordered" evidence="7">
    <location>
        <begin position="1"/>
        <end position="161"/>
    </location>
</feature>
<sequence length="593" mass="66950">MEFSSTSETKMKKMMKGRQQRDPVKKARTASSSDEDDSDVEKNFALLTERGRGGASEEEEQDHRAEEEDDLSEEEEEGSDDGEEDEEGTGDSEEESDDDEEEEEASGDSEVDSDDGEDKEEDDDGEEESDDGEEEEDDDDDDAGGSSEIQTREDIKKELSTMSFEDVMKLQSKVGTKVYNEVAYGSNMKQESSRKRRLNKNRPMEISAKKPAPFLRQVVPIRKPISRDPRFDDLSGEYKPEIFEKTYKFISDIKHREKEVVQKKLKRTKYNKKKMEKLQVLLKRMENQERARTSREQQRERELQFKRQQRERANQGARPFFLKKWLTTTLCCSTAPARLTLSPSSSQFFKDDFVSLSCEEDDSSAGWTLRRNTTRRQRTQCDDWGTSAGSSCNISYIVPSDSGVYWCESREGATSQSINITVSGGAVILQSPVLPVMEGENITLICRTQTSSDLQADFYKHGSLIIDRPTGHVTILHVSKADEGVYRCNIRGHGESPPSWISVTGTPTSATTHEAPPTHSAPPTSGVPLFAFMLVYHLVVVCLYFISTVLMVSLYRHRPTGNHLSVSMGTSPPTHAEQGLDGDYDEVTTEHEF</sequence>
<feature type="compositionally biased region" description="Polar residues" evidence="7">
    <location>
        <begin position="499"/>
        <end position="512"/>
    </location>
</feature>
<evidence type="ECO:0000313" key="11">
    <source>
        <dbReference type="Proteomes" id="UP000261640"/>
    </source>
</evidence>
<dbReference type="GO" id="GO:0000462">
    <property type="term" value="P:maturation of SSU-rRNA from tricistronic rRNA transcript (SSU-rRNA, 5.8S rRNA, LSU-rRNA)"/>
    <property type="evidence" value="ECO:0007669"/>
    <property type="project" value="TreeGrafter"/>
</dbReference>
<feature type="region of interest" description="Disordered" evidence="7">
    <location>
        <begin position="497"/>
        <end position="521"/>
    </location>
</feature>
<evidence type="ECO:0000256" key="8">
    <source>
        <dbReference type="SAM" id="Phobius"/>
    </source>
</evidence>
<evidence type="ECO:0000256" key="1">
    <source>
        <dbReference type="ARBA" id="ARBA00004604"/>
    </source>
</evidence>
<evidence type="ECO:0000256" key="7">
    <source>
        <dbReference type="SAM" id="MobiDB-lite"/>
    </source>
</evidence>
<comment type="subcellular location">
    <subcellularLocation>
        <location evidence="1 6">Nucleus</location>
        <location evidence="1 6">Nucleolus</location>
    </subcellularLocation>
</comment>
<dbReference type="PANTHER" id="PTHR21738:SF0">
    <property type="entry name" value="RIBOSOMAL RNA PROCESSING PROTEIN 36 HOMOLOG"/>
    <property type="match status" value="1"/>
</dbReference>
<feature type="compositionally biased region" description="Acidic residues" evidence="7">
    <location>
        <begin position="67"/>
        <end position="143"/>
    </location>
</feature>
<keyword evidence="5 6" id="KW-0539">Nucleus</keyword>
<reference evidence="10" key="1">
    <citation type="submission" date="2025-08" db="UniProtKB">
        <authorList>
            <consortium name="Ensembl"/>
        </authorList>
    </citation>
    <scope>IDENTIFICATION</scope>
</reference>
<dbReference type="InterPro" id="IPR003599">
    <property type="entry name" value="Ig_sub"/>
</dbReference>
<accession>A0A3Q3SPX9</accession>
<dbReference type="SMART" id="SM00408">
    <property type="entry name" value="IGc2"/>
    <property type="match status" value="2"/>
</dbReference>
<dbReference type="SUPFAM" id="SSF48726">
    <property type="entry name" value="Immunoglobulin"/>
    <property type="match status" value="2"/>
</dbReference>
<feature type="domain" description="Ig-like" evidence="9">
    <location>
        <begin position="425"/>
        <end position="504"/>
    </location>
</feature>
<dbReference type="InParanoid" id="A0A3Q3SPX9"/>
<dbReference type="InterPro" id="IPR013783">
    <property type="entry name" value="Ig-like_fold"/>
</dbReference>
<dbReference type="Pfam" id="PF06102">
    <property type="entry name" value="RRP36"/>
    <property type="match status" value="1"/>
</dbReference>
<keyword evidence="8" id="KW-0472">Membrane</keyword>
<comment type="function">
    <text evidence="6">Component of the 90S pre-ribosome involved in the maturation of rRNAs. Required for early cleavages of the pre-RNAs in the 40S ribosomal subunit maturation pathway.</text>
</comment>
<evidence type="ECO:0000256" key="6">
    <source>
        <dbReference type="RuleBase" id="RU368027"/>
    </source>
</evidence>
<dbReference type="PROSITE" id="PS50835">
    <property type="entry name" value="IG_LIKE"/>
    <property type="match status" value="2"/>
</dbReference>
<protein>
    <recommendedName>
        <fullName evidence="6">rRNA biogenesis protein RRP36</fullName>
    </recommendedName>
</protein>
<dbReference type="InterPro" id="IPR036179">
    <property type="entry name" value="Ig-like_dom_sf"/>
</dbReference>
<keyword evidence="8" id="KW-1133">Transmembrane helix</keyword>
<feature type="transmembrane region" description="Helical" evidence="8">
    <location>
        <begin position="529"/>
        <end position="555"/>
    </location>
</feature>
<reference evidence="10" key="2">
    <citation type="submission" date="2025-09" db="UniProtKB">
        <authorList>
            <consortium name="Ensembl"/>
        </authorList>
    </citation>
    <scope>IDENTIFICATION</scope>
</reference>
<dbReference type="Gene3D" id="2.60.40.10">
    <property type="entry name" value="Immunoglobulins"/>
    <property type="match status" value="2"/>
</dbReference>
<feature type="region of interest" description="Disordered" evidence="7">
    <location>
        <begin position="565"/>
        <end position="593"/>
    </location>
</feature>
<keyword evidence="3 6" id="KW-0690">Ribosome biogenesis</keyword>
<name>A0A3Q3SPX9_9TELE</name>
<keyword evidence="4 6" id="KW-0698">rRNA processing</keyword>
<evidence type="ECO:0000256" key="5">
    <source>
        <dbReference type="ARBA" id="ARBA00023242"/>
    </source>
</evidence>
<proteinExistence type="inferred from homology"/>
<comment type="similarity">
    <text evidence="2 6">Belongs to the RRP36 family.</text>
</comment>
<evidence type="ECO:0000256" key="3">
    <source>
        <dbReference type="ARBA" id="ARBA00022517"/>
    </source>
</evidence>
<dbReference type="PANTHER" id="PTHR21738">
    <property type="entry name" value="RIBOSOMAL RNA PROCESSING PROTEIN 36 HOMOLOG"/>
    <property type="match status" value="1"/>
</dbReference>
<evidence type="ECO:0000259" key="9">
    <source>
        <dbReference type="PROSITE" id="PS50835"/>
    </source>
</evidence>
<dbReference type="SMART" id="SM00409">
    <property type="entry name" value="IG"/>
    <property type="match status" value="2"/>
</dbReference>
<dbReference type="GeneTree" id="ENSGT00530000064271"/>
<feature type="domain" description="Ig-like" evidence="9">
    <location>
        <begin position="336"/>
        <end position="423"/>
    </location>
</feature>
<dbReference type="GO" id="GO:0005730">
    <property type="term" value="C:nucleolus"/>
    <property type="evidence" value="ECO:0007669"/>
    <property type="project" value="UniProtKB-SubCell"/>
</dbReference>
<feature type="region of interest" description="Disordered" evidence="7">
    <location>
        <begin position="286"/>
        <end position="311"/>
    </location>
</feature>
<dbReference type="InterPro" id="IPR009292">
    <property type="entry name" value="RRP36"/>
</dbReference>
<dbReference type="InterPro" id="IPR007110">
    <property type="entry name" value="Ig-like_dom"/>
</dbReference>
<dbReference type="Ensembl" id="ENSMAMT00000029196.2">
    <property type="protein sequence ID" value="ENSMAMP00000028455.2"/>
    <property type="gene ID" value="ENSMAMG00000019157.2"/>
</dbReference>
<dbReference type="AlphaFoldDB" id="A0A3Q3SPX9"/>
<dbReference type="STRING" id="205130.ENSMAMP00000028455"/>
<evidence type="ECO:0000256" key="2">
    <source>
        <dbReference type="ARBA" id="ARBA00009418"/>
    </source>
</evidence>
<dbReference type="InterPro" id="IPR003598">
    <property type="entry name" value="Ig_sub2"/>
</dbReference>
<dbReference type="GO" id="GO:0030686">
    <property type="term" value="C:90S preribosome"/>
    <property type="evidence" value="ECO:0007669"/>
    <property type="project" value="TreeGrafter"/>
</dbReference>
<evidence type="ECO:0000313" key="10">
    <source>
        <dbReference type="Ensembl" id="ENSMAMP00000028455.2"/>
    </source>
</evidence>
<keyword evidence="11" id="KW-1185">Reference proteome</keyword>
<keyword evidence="8" id="KW-0812">Transmembrane</keyword>
<comment type="subunit">
    <text evidence="6">Associates with 90S and pre-40S pre-ribosomal particles.</text>
</comment>
<dbReference type="Proteomes" id="UP000261640">
    <property type="component" value="Unplaced"/>
</dbReference>
<feature type="compositionally biased region" description="Basic and acidic residues" evidence="7">
    <location>
        <begin position="150"/>
        <end position="159"/>
    </location>
</feature>
<organism evidence="10 11">
    <name type="scientific">Mastacembelus armatus</name>
    <name type="common">zig-zag eel</name>
    <dbReference type="NCBI Taxonomy" id="205130"/>
    <lineage>
        <taxon>Eukaryota</taxon>
        <taxon>Metazoa</taxon>
        <taxon>Chordata</taxon>
        <taxon>Craniata</taxon>
        <taxon>Vertebrata</taxon>
        <taxon>Euteleostomi</taxon>
        <taxon>Actinopterygii</taxon>
        <taxon>Neopterygii</taxon>
        <taxon>Teleostei</taxon>
        <taxon>Neoteleostei</taxon>
        <taxon>Acanthomorphata</taxon>
        <taxon>Anabantaria</taxon>
        <taxon>Synbranchiformes</taxon>
        <taxon>Mastacembelidae</taxon>
        <taxon>Mastacembelus</taxon>
    </lineage>
</organism>
<keyword evidence="6" id="KW-0687">Ribonucleoprotein</keyword>
<evidence type="ECO:0000256" key="4">
    <source>
        <dbReference type="ARBA" id="ARBA00022552"/>
    </source>
</evidence>